<dbReference type="AlphaFoldDB" id="A0A5C7EHH9"/>
<dbReference type="EMBL" id="VPFL01000013">
    <property type="protein sequence ID" value="TXF11496.1"/>
    <property type="molecule type" value="Genomic_DNA"/>
</dbReference>
<proteinExistence type="predicted"/>
<name>A0A5C7EHH9_9PROT</name>
<keyword evidence="3" id="KW-1185">Reference proteome</keyword>
<accession>A0A5C7EHH9</accession>
<dbReference type="Proteomes" id="UP000321201">
    <property type="component" value="Unassembled WGS sequence"/>
</dbReference>
<dbReference type="PANTHER" id="PTHR36443">
    <property type="entry name" value="BSR5223 PROTEIN"/>
    <property type="match status" value="1"/>
</dbReference>
<sequence>MSRWLIIIGLILVAAGLLWPWLSKLGLGRLPGDIHIEKEGFSFYFPITTSIIVSLVLTVLLWIFRR</sequence>
<evidence type="ECO:0000313" key="2">
    <source>
        <dbReference type="EMBL" id="TXF11496.1"/>
    </source>
</evidence>
<dbReference type="InParanoid" id="A0A5C7EHH9"/>
<feature type="transmembrane region" description="Helical" evidence="1">
    <location>
        <begin position="43"/>
        <end position="64"/>
    </location>
</feature>
<keyword evidence="1" id="KW-0812">Transmembrane</keyword>
<dbReference type="Pfam" id="PF11146">
    <property type="entry name" value="DUF2905"/>
    <property type="match status" value="1"/>
</dbReference>
<protein>
    <submittedName>
        <fullName evidence="2">DUF2905 domain-containing protein</fullName>
    </submittedName>
</protein>
<dbReference type="RefSeq" id="WP_147800124.1">
    <property type="nucleotide sequence ID" value="NZ_VPFL01000013.1"/>
</dbReference>
<keyword evidence="1" id="KW-0472">Membrane</keyword>
<comment type="caution">
    <text evidence="2">The sequence shown here is derived from an EMBL/GenBank/DDBJ whole genome shotgun (WGS) entry which is preliminary data.</text>
</comment>
<feature type="transmembrane region" description="Helical" evidence="1">
    <location>
        <begin position="5"/>
        <end position="23"/>
    </location>
</feature>
<reference evidence="2 3" key="1">
    <citation type="submission" date="2019-08" db="EMBL/GenBank/DDBJ databases">
        <title>Pelomicrobium methylotrophicum gen. nov., sp. nov. a moderately thermophilic, facultatively anaerobic, lithoautotrophic and methylotrophic bacterium isolated from a terrestrial mud volcano.</title>
        <authorList>
            <person name="Slobodkina G.B."/>
            <person name="Merkel A.Y."/>
            <person name="Slobodkin A.I."/>
        </authorList>
    </citation>
    <scope>NUCLEOTIDE SEQUENCE [LARGE SCALE GENOMIC DNA]</scope>
    <source>
        <strain evidence="2 3">SM250</strain>
    </source>
</reference>
<gene>
    <name evidence="2" type="ORF">FR698_10350</name>
</gene>
<evidence type="ECO:0000256" key="1">
    <source>
        <dbReference type="SAM" id="Phobius"/>
    </source>
</evidence>
<organism evidence="2 3">
    <name type="scientific">Pelomicrobium methylotrophicum</name>
    <dbReference type="NCBI Taxonomy" id="2602750"/>
    <lineage>
        <taxon>Bacteria</taxon>
        <taxon>Pseudomonadati</taxon>
        <taxon>Pseudomonadota</taxon>
        <taxon>Hydrogenophilia</taxon>
        <taxon>Hydrogenophilia incertae sedis</taxon>
        <taxon>Pelomicrobium</taxon>
    </lineage>
</organism>
<evidence type="ECO:0000313" key="3">
    <source>
        <dbReference type="Proteomes" id="UP000321201"/>
    </source>
</evidence>
<keyword evidence="1" id="KW-1133">Transmembrane helix</keyword>
<dbReference type="InterPro" id="IPR021320">
    <property type="entry name" value="DUF2905"/>
</dbReference>
<dbReference type="PANTHER" id="PTHR36443:SF1">
    <property type="entry name" value="BSR5223 PROTEIN"/>
    <property type="match status" value="1"/>
</dbReference>